<evidence type="ECO:0000313" key="11">
    <source>
        <dbReference type="EMBL" id="TYP97624.1"/>
    </source>
</evidence>
<feature type="transmembrane region" description="Helical" evidence="10">
    <location>
        <begin position="391"/>
        <end position="412"/>
    </location>
</feature>
<accession>A0A5S5DPL8</accession>
<keyword evidence="3" id="KW-0050">Antiport</keyword>
<evidence type="ECO:0000313" key="12">
    <source>
        <dbReference type="Proteomes" id="UP000325105"/>
    </source>
</evidence>
<dbReference type="GO" id="GO:0006811">
    <property type="term" value="P:monoatomic ion transport"/>
    <property type="evidence" value="ECO:0007669"/>
    <property type="project" value="UniProtKB-KW"/>
</dbReference>
<feature type="transmembrane region" description="Helical" evidence="10">
    <location>
        <begin position="352"/>
        <end position="371"/>
    </location>
</feature>
<dbReference type="GO" id="GO:0015297">
    <property type="term" value="F:antiporter activity"/>
    <property type="evidence" value="ECO:0007669"/>
    <property type="project" value="UniProtKB-KW"/>
</dbReference>
<dbReference type="InterPro" id="IPR050222">
    <property type="entry name" value="MATE_MdtK"/>
</dbReference>
<dbReference type="CDD" id="cd13131">
    <property type="entry name" value="MATE_NorM_like"/>
    <property type="match status" value="1"/>
</dbReference>
<keyword evidence="5 10" id="KW-0812">Transmembrane</keyword>
<comment type="caution">
    <text evidence="11">The sequence shown here is derived from an EMBL/GenBank/DDBJ whole genome shotgun (WGS) entry which is preliminary data.</text>
</comment>
<gene>
    <name evidence="11" type="ORF">BC792_10245</name>
</gene>
<evidence type="ECO:0000256" key="5">
    <source>
        <dbReference type="ARBA" id="ARBA00022692"/>
    </source>
</evidence>
<dbReference type="EMBL" id="VNHX01000002">
    <property type="protein sequence ID" value="TYP97624.1"/>
    <property type="molecule type" value="Genomic_DNA"/>
</dbReference>
<dbReference type="GO" id="GO:0005886">
    <property type="term" value="C:plasma membrane"/>
    <property type="evidence" value="ECO:0007669"/>
    <property type="project" value="UniProtKB-SubCell"/>
</dbReference>
<keyword evidence="8 10" id="KW-0472">Membrane</keyword>
<evidence type="ECO:0000256" key="1">
    <source>
        <dbReference type="ARBA" id="ARBA00004651"/>
    </source>
</evidence>
<feature type="transmembrane region" description="Helical" evidence="10">
    <location>
        <begin position="424"/>
        <end position="445"/>
    </location>
</feature>
<feature type="transmembrane region" description="Helical" evidence="10">
    <location>
        <begin position="41"/>
        <end position="59"/>
    </location>
</feature>
<dbReference type="NCBIfam" id="TIGR00797">
    <property type="entry name" value="matE"/>
    <property type="match status" value="1"/>
</dbReference>
<evidence type="ECO:0000256" key="7">
    <source>
        <dbReference type="ARBA" id="ARBA00023065"/>
    </source>
</evidence>
<keyword evidence="4" id="KW-1003">Cell membrane</keyword>
<keyword evidence="12" id="KW-1185">Reference proteome</keyword>
<organism evidence="11 12">
    <name type="scientific">Sphingobacterium allocomposti</name>
    <dbReference type="NCBI Taxonomy" id="415956"/>
    <lineage>
        <taxon>Bacteria</taxon>
        <taxon>Pseudomonadati</taxon>
        <taxon>Bacteroidota</taxon>
        <taxon>Sphingobacteriia</taxon>
        <taxon>Sphingobacteriales</taxon>
        <taxon>Sphingobacteriaceae</taxon>
        <taxon>Sphingobacterium</taxon>
    </lineage>
</organism>
<feature type="transmembrane region" description="Helical" evidence="10">
    <location>
        <begin position="237"/>
        <end position="257"/>
    </location>
</feature>
<feature type="transmembrane region" description="Helical" evidence="10">
    <location>
        <begin position="311"/>
        <end position="332"/>
    </location>
</feature>
<evidence type="ECO:0000256" key="2">
    <source>
        <dbReference type="ARBA" id="ARBA00022448"/>
    </source>
</evidence>
<feature type="transmembrane region" description="Helical" evidence="10">
    <location>
        <begin position="203"/>
        <end position="231"/>
    </location>
</feature>
<evidence type="ECO:0000256" key="6">
    <source>
        <dbReference type="ARBA" id="ARBA00022989"/>
    </source>
</evidence>
<dbReference type="AlphaFoldDB" id="A0A5S5DPL8"/>
<keyword evidence="6 10" id="KW-1133">Transmembrane helix</keyword>
<dbReference type="PANTHER" id="PTHR43298:SF2">
    <property type="entry name" value="FMN_FAD EXPORTER YEEO-RELATED"/>
    <property type="match status" value="1"/>
</dbReference>
<feature type="transmembrane region" description="Helical" evidence="10">
    <location>
        <begin position="127"/>
        <end position="149"/>
    </location>
</feature>
<feature type="transmembrane region" description="Helical" evidence="10">
    <location>
        <begin position="278"/>
        <end position="299"/>
    </location>
</feature>
<dbReference type="InterPro" id="IPR002528">
    <property type="entry name" value="MATE_fam"/>
</dbReference>
<dbReference type="PANTHER" id="PTHR43298">
    <property type="entry name" value="MULTIDRUG RESISTANCE PROTEIN NORM-RELATED"/>
    <property type="match status" value="1"/>
</dbReference>
<dbReference type="PIRSF" id="PIRSF006603">
    <property type="entry name" value="DinF"/>
    <property type="match status" value="1"/>
</dbReference>
<name>A0A5S5DPL8_9SPHI</name>
<dbReference type="InterPro" id="IPR048279">
    <property type="entry name" value="MdtK-like"/>
</dbReference>
<evidence type="ECO:0000256" key="8">
    <source>
        <dbReference type="ARBA" id="ARBA00023136"/>
    </source>
</evidence>
<evidence type="ECO:0000256" key="4">
    <source>
        <dbReference type="ARBA" id="ARBA00022475"/>
    </source>
</evidence>
<evidence type="ECO:0000256" key="9">
    <source>
        <dbReference type="ARBA" id="ARBA00031636"/>
    </source>
</evidence>
<protein>
    <recommendedName>
        <fullName evidence="9">Multidrug-efflux transporter</fullName>
    </recommendedName>
</protein>
<evidence type="ECO:0000256" key="3">
    <source>
        <dbReference type="ARBA" id="ARBA00022449"/>
    </source>
</evidence>
<dbReference type="GO" id="GO:0042910">
    <property type="term" value="F:xenobiotic transmembrane transporter activity"/>
    <property type="evidence" value="ECO:0007669"/>
    <property type="project" value="InterPro"/>
</dbReference>
<sequence length="488" mass="53642">MAAPLIPRNVNLLTDDNLSGRISYLCPFAMLHRYYKRNKRFYWSTFALAGPVVISQLGQTLVQTADTVVVGKFAGTIPLAAVSLVHSVFIVVMVIGLGISYGLTPLIAQENGKGNKDNCGKLLSNSLWLNVATAILLFALVNFGSMYAIQHMDQDPRVVETAKPYLLILMLSIVPLMVFNTFKQFAEGLGFTKQAMNITIWGNVLNILLSIILAKGMFGITPLGIVGVGYATLIDRILMMLAMSVYVLRSQTFKVYINKFRLFHVDFSRVKNIFKIGAPVALQYVFEVGAFAAASLIAGKIGAVEQASHQVAITLAAMTYMMASGIASAATIKTGHSYGKANMQRVQRFATVSYHLALFFMIICALIFATFNQYLPWLISNDETVIRISAQLLIIAGLFQLFDGTQVVGLGILRGMGDVNIPTLITFVAYWIVGIPTAYLFGVYWGIGVKGVWYGLTLGLLTSSLLLFLRYRFIIKHRMQHVPPSVGD</sequence>
<feature type="transmembrane region" description="Helical" evidence="10">
    <location>
        <begin position="79"/>
        <end position="106"/>
    </location>
</feature>
<reference evidence="11 12" key="1">
    <citation type="submission" date="2019-07" db="EMBL/GenBank/DDBJ databases">
        <title>Genomic Encyclopedia of Archaeal and Bacterial Type Strains, Phase II (KMG-II): from individual species to whole genera.</title>
        <authorList>
            <person name="Goeker M."/>
        </authorList>
    </citation>
    <scope>NUCLEOTIDE SEQUENCE [LARGE SCALE GENOMIC DNA]</scope>
    <source>
        <strain evidence="11 12">DSM 18850</strain>
    </source>
</reference>
<evidence type="ECO:0000256" key="10">
    <source>
        <dbReference type="SAM" id="Phobius"/>
    </source>
</evidence>
<dbReference type="Pfam" id="PF01554">
    <property type="entry name" value="MatE"/>
    <property type="match status" value="2"/>
</dbReference>
<dbReference type="Proteomes" id="UP000325105">
    <property type="component" value="Unassembled WGS sequence"/>
</dbReference>
<feature type="transmembrane region" description="Helical" evidence="10">
    <location>
        <begin position="164"/>
        <end position="182"/>
    </location>
</feature>
<keyword evidence="2" id="KW-0813">Transport</keyword>
<comment type="subcellular location">
    <subcellularLocation>
        <location evidence="1">Cell membrane</location>
        <topology evidence="1">Multi-pass membrane protein</topology>
    </subcellularLocation>
</comment>
<keyword evidence="7" id="KW-0406">Ion transport</keyword>
<feature type="transmembrane region" description="Helical" evidence="10">
    <location>
        <begin position="451"/>
        <end position="469"/>
    </location>
</feature>
<proteinExistence type="predicted"/>